<accession>A0A4Q7V6M4</accession>
<evidence type="ECO:0000313" key="3">
    <source>
        <dbReference type="Proteomes" id="UP000293398"/>
    </source>
</evidence>
<name>A0A4Q7V6M4_9BURK</name>
<sequence>MNVPKKMDLPRKLFYSFGVVCAFLGALICLGMILAMLSSKSGGAAQFLQDYLAYVLGFAAIMYGNAAGGIIAHHFSNK</sequence>
<feature type="transmembrane region" description="Helical" evidence="1">
    <location>
        <begin position="12"/>
        <end position="39"/>
    </location>
</feature>
<dbReference type="RefSeq" id="WP_130305301.1">
    <property type="nucleotide sequence ID" value="NZ_SHKO01000006.1"/>
</dbReference>
<dbReference type="OrthoDB" id="9965252at2"/>
<reference evidence="2 3" key="1">
    <citation type="submission" date="2019-02" db="EMBL/GenBank/DDBJ databases">
        <title>Genomic Encyclopedia of Type Strains, Phase IV (KMG-IV): sequencing the most valuable type-strain genomes for metagenomic binning, comparative biology and taxonomic classification.</title>
        <authorList>
            <person name="Goeker M."/>
        </authorList>
    </citation>
    <scope>NUCLEOTIDE SEQUENCE [LARGE SCALE GENOMIC DNA]</scope>
    <source>
        <strain evidence="2 3">DSM 23814</strain>
    </source>
</reference>
<proteinExistence type="predicted"/>
<keyword evidence="1" id="KW-0812">Transmembrane</keyword>
<dbReference type="AlphaFoldDB" id="A0A4Q7V6M4"/>
<gene>
    <name evidence="2" type="ORF">EV681_4551</name>
</gene>
<comment type="caution">
    <text evidence="2">The sequence shown here is derived from an EMBL/GenBank/DDBJ whole genome shotgun (WGS) entry which is preliminary data.</text>
</comment>
<keyword evidence="1" id="KW-1133">Transmembrane helix</keyword>
<feature type="transmembrane region" description="Helical" evidence="1">
    <location>
        <begin position="51"/>
        <end position="72"/>
    </location>
</feature>
<protein>
    <submittedName>
        <fullName evidence="2">Uncharacterized protein</fullName>
    </submittedName>
</protein>
<evidence type="ECO:0000256" key="1">
    <source>
        <dbReference type="SAM" id="Phobius"/>
    </source>
</evidence>
<organism evidence="2 3">
    <name type="scientific">Advenella incenata</name>
    <dbReference type="NCBI Taxonomy" id="267800"/>
    <lineage>
        <taxon>Bacteria</taxon>
        <taxon>Pseudomonadati</taxon>
        <taxon>Pseudomonadota</taxon>
        <taxon>Betaproteobacteria</taxon>
        <taxon>Burkholderiales</taxon>
        <taxon>Alcaligenaceae</taxon>
    </lineage>
</organism>
<evidence type="ECO:0000313" key="2">
    <source>
        <dbReference type="EMBL" id="RZT91197.1"/>
    </source>
</evidence>
<keyword evidence="3" id="KW-1185">Reference proteome</keyword>
<keyword evidence="1" id="KW-0472">Membrane</keyword>
<dbReference type="EMBL" id="SHKO01000006">
    <property type="protein sequence ID" value="RZT91197.1"/>
    <property type="molecule type" value="Genomic_DNA"/>
</dbReference>
<dbReference type="Proteomes" id="UP000293398">
    <property type="component" value="Unassembled WGS sequence"/>
</dbReference>